<evidence type="ECO:0000313" key="5">
    <source>
        <dbReference type="Proteomes" id="UP000830729"/>
    </source>
</evidence>
<dbReference type="SMART" id="SM00418">
    <property type="entry name" value="HTH_ARSR"/>
    <property type="match status" value="1"/>
</dbReference>
<proteinExistence type="predicted"/>
<dbReference type="InterPro" id="IPR036390">
    <property type="entry name" value="WH_DNA-bd_sf"/>
</dbReference>
<dbReference type="InterPro" id="IPR036388">
    <property type="entry name" value="WH-like_DNA-bd_sf"/>
</dbReference>
<dbReference type="Pfam" id="PF24267">
    <property type="entry name" value="HVO_1552_C"/>
    <property type="match status" value="1"/>
</dbReference>
<feature type="compositionally biased region" description="Polar residues" evidence="1">
    <location>
        <begin position="1"/>
        <end position="15"/>
    </location>
</feature>
<dbReference type="EMBL" id="CP096659">
    <property type="protein sequence ID" value="UPV75592.1"/>
    <property type="molecule type" value="Genomic_DNA"/>
</dbReference>
<feature type="transmembrane region" description="Helical" evidence="2">
    <location>
        <begin position="126"/>
        <end position="144"/>
    </location>
</feature>
<keyword evidence="5" id="KW-1185">Reference proteome</keyword>
<dbReference type="KEGG" id="halx:M0R89_05880"/>
<evidence type="ECO:0000313" key="4">
    <source>
        <dbReference type="EMBL" id="UPV75592.1"/>
    </source>
</evidence>
<gene>
    <name evidence="4" type="ORF">M0R89_05880</name>
</gene>
<dbReference type="InterPro" id="IPR056525">
    <property type="entry name" value="HVO_1552_C"/>
</dbReference>
<dbReference type="Gene3D" id="1.10.10.10">
    <property type="entry name" value="Winged helix-like DNA-binding domain superfamily/Winged helix DNA-binding domain"/>
    <property type="match status" value="1"/>
</dbReference>
<keyword evidence="2" id="KW-0472">Membrane</keyword>
<name>A0A8U0HWW6_9EURY</name>
<dbReference type="Proteomes" id="UP000830729">
    <property type="component" value="Chromosome"/>
</dbReference>
<accession>A0A8U0HWW6</accession>
<dbReference type="InterPro" id="IPR001845">
    <property type="entry name" value="HTH_ArsR_DNA-bd_dom"/>
</dbReference>
<reference evidence="4 5" key="1">
    <citation type="submission" date="2022-04" db="EMBL/GenBank/DDBJ databases">
        <title>Diverse halophilic archaea isolated from saline environments.</title>
        <authorList>
            <person name="Cui H.-L."/>
        </authorList>
    </citation>
    <scope>NUCLEOTIDE SEQUENCE [LARGE SCALE GENOMIC DNA]</scope>
    <source>
        <strain evidence="4 5">XZYJT49</strain>
    </source>
</reference>
<evidence type="ECO:0000259" key="3">
    <source>
        <dbReference type="SMART" id="SM00418"/>
    </source>
</evidence>
<keyword evidence="2" id="KW-1133">Transmembrane helix</keyword>
<dbReference type="SUPFAM" id="SSF46785">
    <property type="entry name" value="Winged helix' DNA-binding domain"/>
    <property type="match status" value="1"/>
</dbReference>
<dbReference type="GO" id="GO:0003700">
    <property type="term" value="F:DNA-binding transcription factor activity"/>
    <property type="evidence" value="ECO:0007669"/>
    <property type="project" value="InterPro"/>
</dbReference>
<organism evidence="4 5">
    <name type="scientific">Halorussus limi</name>
    <dbReference type="NCBI Taxonomy" id="2938695"/>
    <lineage>
        <taxon>Archaea</taxon>
        <taxon>Methanobacteriati</taxon>
        <taxon>Methanobacteriota</taxon>
        <taxon>Stenosarchaea group</taxon>
        <taxon>Halobacteria</taxon>
        <taxon>Halobacteriales</taxon>
        <taxon>Haladaptataceae</taxon>
        <taxon>Halorussus</taxon>
    </lineage>
</organism>
<feature type="domain" description="HTH arsR-type" evidence="3">
    <location>
        <begin position="31"/>
        <end position="114"/>
    </location>
</feature>
<dbReference type="CDD" id="cd00090">
    <property type="entry name" value="HTH_ARSR"/>
    <property type="match status" value="1"/>
</dbReference>
<keyword evidence="2" id="KW-0812">Transmembrane</keyword>
<evidence type="ECO:0000256" key="2">
    <source>
        <dbReference type="SAM" id="Phobius"/>
    </source>
</evidence>
<dbReference type="RefSeq" id="WP_248651630.1">
    <property type="nucleotide sequence ID" value="NZ_CP096659.1"/>
</dbReference>
<dbReference type="Pfam" id="PF12840">
    <property type="entry name" value="HTH_20"/>
    <property type="match status" value="1"/>
</dbReference>
<feature type="region of interest" description="Disordered" evidence="1">
    <location>
        <begin position="1"/>
        <end position="22"/>
    </location>
</feature>
<feature type="transmembrane region" description="Helical" evidence="2">
    <location>
        <begin position="194"/>
        <end position="213"/>
    </location>
</feature>
<dbReference type="AlphaFoldDB" id="A0A8U0HWW6"/>
<dbReference type="GeneID" id="72184709"/>
<protein>
    <submittedName>
        <fullName evidence="4">Helix-turn-helix domain-containing protein</fullName>
    </submittedName>
</protein>
<dbReference type="InterPro" id="IPR011991">
    <property type="entry name" value="ArsR-like_HTH"/>
</dbReference>
<sequence length="218" mass="22027">MADLLPSTSDATAPQSAEPRVIGVDSDDADDLLGALSSDTARELLAALHEDPATPSDLAETIDTSLQNAQYHLGKLEGADVIQVVDTVYSEKGREMKVYAPADQPLVVFAGNEEKTTGLKSALSRLLGAVGALGLLSVAVQQVYGDGVGGLFGFSTSGGDAMSETGGGGGMSVQSTDAAGQAADAAAGTLPPGLVFFAGGALVLALGFAWWYYANSGE</sequence>
<evidence type="ECO:0000256" key="1">
    <source>
        <dbReference type="SAM" id="MobiDB-lite"/>
    </source>
</evidence>